<dbReference type="GO" id="GO:0004842">
    <property type="term" value="F:ubiquitin-protein transferase activity"/>
    <property type="evidence" value="ECO:0007669"/>
    <property type="project" value="TreeGrafter"/>
</dbReference>
<dbReference type="InterPro" id="IPR038886">
    <property type="entry name" value="E3_SLX5/Rfp1"/>
</dbReference>
<keyword evidence="2" id="KW-0863">Zinc-finger</keyword>
<feature type="compositionally biased region" description="Acidic residues" evidence="4">
    <location>
        <begin position="11"/>
        <end position="21"/>
    </location>
</feature>
<feature type="compositionally biased region" description="Basic and acidic residues" evidence="4">
    <location>
        <begin position="36"/>
        <end position="45"/>
    </location>
</feature>
<dbReference type="Proteomes" id="UP000761534">
    <property type="component" value="Unassembled WGS sequence"/>
</dbReference>
<dbReference type="EMBL" id="SWFS01000237">
    <property type="protein sequence ID" value="KAA8913079.1"/>
    <property type="molecule type" value="Genomic_DNA"/>
</dbReference>
<dbReference type="PANTHER" id="PTHR28042">
    <property type="entry name" value="E3 UBIQUITIN-PROTEIN LIGASE COMPLEX SLX5-SLX8 SUBUNIT SLX5"/>
    <property type="match status" value="1"/>
</dbReference>
<dbReference type="PANTHER" id="PTHR28042:SF1">
    <property type="entry name" value="E3 UBIQUITIN-PROTEIN LIGASE COMPLEX SLX5-SLX8 SUBUNIT SLX5"/>
    <property type="match status" value="1"/>
</dbReference>
<keyword evidence="3" id="KW-0862">Zinc</keyword>
<dbReference type="VEuPathDB" id="FungiDB:TRICI_003281"/>
<evidence type="ECO:0000256" key="3">
    <source>
        <dbReference type="ARBA" id="ARBA00022833"/>
    </source>
</evidence>
<dbReference type="SUPFAM" id="SSF57850">
    <property type="entry name" value="RING/U-box"/>
    <property type="match status" value="1"/>
</dbReference>
<proteinExistence type="predicted"/>
<feature type="region of interest" description="Disordered" evidence="4">
    <location>
        <begin position="179"/>
        <end position="198"/>
    </location>
</feature>
<dbReference type="InterPro" id="IPR017907">
    <property type="entry name" value="Znf_RING_CS"/>
</dbReference>
<evidence type="ECO:0000313" key="5">
    <source>
        <dbReference type="EMBL" id="KAA8913079.1"/>
    </source>
</evidence>
<accession>A0A642V4H2</accession>
<evidence type="ECO:0008006" key="7">
    <source>
        <dbReference type="Google" id="ProtNLM"/>
    </source>
</evidence>
<dbReference type="GO" id="GO:0033768">
    <property type="term" value="C:SUMO-targeted ubiquitin ligase complex"/>
    <property type="evidence" value="ECO:0007669"/>
    <property type="project" value="TreeGrafter"/>
</dbReference>
<gene>
    <name evidence="5" type="ORF">TRICI_003281</name>
</gene>
<feature type="region of interest" description="Disordered" evidence="4">
    <location>
        <begin position="1"/>
        <end position="119"/>
    </location>
</feature>
<evidence type="ECO:0000313" key="6">
    <source>
        <dbReference type="Proteomes" id="UP000761534"/>
    </source>
</evidence>
<feature type="compositionally biased region" description="Basic and acidic residues" evidence="4">
    <location>
        <begin position="185"/>
        <end position="198"/>
    </location>
</feature>
<keyword evidence="1" id="KW-0479">Metal-binding</keyword>
<feature type="compositionally biased region" description="Polar residues" evidence="4">
    <location>
        <begin position="58"/>
        <end position="72"/>
    </location>
</feature>
<dbReference type="GO" id="GO:0008270">
    <property type="term" value="F:zinc ion binding"/>
    <property type="evidence" value="ECO:0007669"/>
    <property type="project" value="UniProtKB-KW"/>
</dbReference>
<name>A0A642V4H2_9ASCO</name>
<reference evidence="5" key="1">
    <citation type="journal article" date="2019" name="G3 (Bethesda)">
        <title>Genome Assemblies of Two Rare Opportunistic Yeast Pathogens: Diutina rugosa (syn. Candida rugosa) and Trichomonascus ciferrii (syn. Candida ciferrii).</title>
        <authorList>
            <person name="Mixao V."/>
            <person name="Saus E."/>
            <person name="Hansen A.P."/>
            <person name="Lass-Florl C."/>
            <person name="Gabaldon T."/>
        </authorList>
    </citation>
    <scope>NUCLEOTIDE SEQUENCE</scope>
    <source>
        <strain evidence="5">CBS 4856</strain>
    </source>
</reference>
<organism evidence="5 6">
    <name type="scientific">Trichomonascus ciferrii</name>
    <dbReference type="NCBI Taxonomy" id="44093"/>
    <lineage>
        <taxon>Eukaryota</taxon>
        <taxon>Fungi</taxon>
        <taxon>Dikarya</taxon>
        <taxon>Ascomycota</taxon>
        <taxon>Saccharomycotina</taxon>
        <taxon>Dipodascomycetes</taxon>
        <taxon>Dipodascales</taxon>
        <taxon>Trichomonascaceae</taxon>
        <taxon>Trichomonascus</taxon>
        <taxon>Trichomonascus ciferrii complex</taxon>
    </lineage>
</organism>
<comment type="caution">
    <text evidence="5">The sequence shown here is derived from an EMBL/GenBank/DDBJ whole genome shotgun (WGS) entry which is preliminary data.</text>
</comment>
<sequence>MSRNGGVVDLTADEDDDEIEVLSESPVPGWDSASARQERQRDRLAQHILEIDQGLNPAFQQVSSRPQGNRTTQGEERRRYEEHRQLLERHQRQRRQEAHRRQMERQQQRLMEQQQRRRQHHPRFHAMLGGLGGYPVPIAQGILRFITDDPAAAFGTFGDEESQLRQALYLSARQTQPQTSVSVDEIEKKPEEPEKTREGFTRAIKPSLCLVCAKCGGELGEEEDQKGLTEADAMLSKRVYFSTCGHVYCGKCVNHIVNHKKARGEKKQCLVPNCNTSFKGKHKFREIYY</sequence>
<dbReference type="PROSITE" id="PS00518">
    <property type="entry name" value="ZF_RING_1"/>
    <property type="match status" value="1"/>
</dbReference>
<evidence type="ECO:0000256" key="2">
    <source>
        <dbReference type="ARBA" id="ARBA00022771"/>
    </source>
</evidence>
<evidence type="ECO:0000256" key="4">
    <source>
        <dbReference type="SAM" id="MobiDB-lite"/>
    </source>
</evidence>
<protein>
    <recommendedName>
        <fullName evidence="7">RING-type domain-containing protein</fullName>
    </recommendedName>
</protein>
<keyword evidence="6" id="KW-1185">Reference proteome</keyword>
<evidence type="ECO:0000256" key="1">
    <source>
        <dbReference type="ARBA" id="ARBA00022723"/>
    </source>
</evidence>
<feature type="compositionally biased region" description="Basic and acidic residues" evidence="4">
    <location>
        <begin position="73"/>
        <end position="107"/>
    </location>
</feature>
<dbReference type="AlphaFoldDB" id="A0A642V4H2"/>
<dbReference type="OrthoDB" id="4090114at2759"/>